<sequence>MGHIDGEKPEAPPHSAAVDVDVEAGGSPEPSAPVVAGGGGGGSGGGWRQRCDPVRLLRRSWRRHRVFWALGAWAAATGYFVASLALRRKTHVSDVLPLIAIYVLLSGKLLVAFVGTARVSGPAGRAADWAMAHVRRAPRGARYAGASGALLAAALGVALGVPESATGTRLQRMQSLLGIAVIVTALVATSRRPRRIPWRTVIAGLLLQLGLGCIAMKTRWGSDFFTWASGMAEGLLAFAKYGAEFLFGDNPDTLALFAMSVFPALIFFAALVQIMTYLGGVQWLLRNLGWAFQTLLGTTGAESVVAVAAPLVGQSEGMLLVKDCLEHVTRSEIHAFLTAGFSTVSGSMLQGYIALGVNPKNIITSCVMSVPCALALSKIRWPETDDESALARNSSSSSSNNKTPALRLGAHGGEREANLLHAMCNGASTGMQLSLLIAANLIAIVSLVQLADFCLGWLGQFVGIAALRVEQILGWVLYPYAWLLGAPPRDVLNVSQLLGLKFITNEFVAYQRLGTDASASSVRATLTERGRIIAELSLCGFGNLGSIAMQIGLAGTLAPSRKADFSRIALSACITGSIATTLTAAVIALMA</sequence>
<dbReference type="EMBL" id="JANBUL010000036">
    <property type="protein sequence ID" value="KAJ2783937.1"/>
    <property type="molecule type" value="Genomic_DNA"/>
</dbReference>
<evidence type="ECO:0000259" key="9">
    <source>
        <dbReference type="Pfam" id="PF01773"/>
    </source>
</evidence>
<feature type="transmembrane region" description="Helical" evidence="8">
    <location>
        <begin position="254"/>
        <end position="278"/>
    </location>
</feature>
<dbReference type="InterPro" id="IPR008276">
    <property type="entry name" value="C_nuclsd_transpt"/>
</dbReference>
<dbReference type="Proteomes" id="UP001140217">
    <property type="component" value="Unassembled WGS sequence"/>
</dbReference>
<feature type="compositionally biased region" description="Gly residues" evidence="7">
    <location>
        <begin position="36"/>
        <end position="47"/>
    </location>
</feature>
<protein>
    <recommendedName>
        <fullName evidence="14">Sodium/nucleoside cotransporter</fullName>
    </recommendedName>
</protein>
<dbReference type="OrthoDB" id="6075923at2759"/>
<gene>
    <name evidence="12" type="ORF">H4R18_001420</name>
</gene>
<dbReference type="AlphaFoldDB" id="A0A9W8HKP5"/>
<evidence type="ECO:0000259" key="10">
    <source>
        <dbReference type="Pfam" id="PF07662"/>
    </source>
</evidence>
<feature type="transmembrane region" description="Helical" evidence="8">
    <location>
        <begin position="224"/>
        <end position="242"/>
    </location>
</feature>
<evidence type="ECO:0000256" key="3">
    <source>
        <dbReference type="ARBA" id="ARBA00022475"/>
    </source>
</evidence>
<name>A0A9W8HKP5_9FUNG</name>
<feature type="domain" description="Concentrative nucleoside transporter C-terminal" evidence="10">
    <location>
        <begin position="362"/>
        <end position="587"/>
    </location>
</feature>
<feature type="transmembrane region" description="Helical" evidence="8">
    <location>
        <begin position="98"/>
        <end position="119"/>
    </location>
</feature>
<keyword evidence="6 8" id="KW-0472">Membrane</keyword>
<feature type="domain" description="Nucleoside transporter/FeoB GTPase Gate" evidence="11">
    <location>
        <begin position="259"/>
        <end position="355"/>
    </location>
</feature>
<comment type="caution">
    <text evidence="12">The sequence shown here is derived from an EMBL/GenBank/DDBJ whole genome shotgun (WGS) entry which is preliminary data.</text>
</comment>
<reference evidence="12" key="1">
    <citation type="submission" date="2022-07" db="EMBL/GenBank/DDBJ databases">
        <title>Phylogenomic reconstructions and comparative analyses of Kickxellomycotina fungi.</title>
        <authorList>
            <person name="Reynolds N.K."/>
            <person name="Stajich J.E."/>
            <person name="Barry K."/>
            <person name="Grigoriev I.V."/>
            <person name="Crous P."/>
            <person name="Smith M.E."/>
        </authorList>
    </citation>
    <scope>NUCLEOTIDE SEQUENCE</scope>
    <source>
        <strain evidence="12">NBRC 105414</strain>
    </source>
</reference>
<evidence type="ECO:0000256" key="2">
    <source>
        <dbReference type="ARBA" id="ARBA00009033"/>
    </source>
</evidence>
<dbReference type="InterPro" id="IPR011657">
    <property type="entry name" value="CNT_C_dom"/>
</dbReference>
<dbReference type="GO" id="GO:0005337">
    <property type="term" value="F:nucleoside transmembrane transporter activity"/>
    <property type="evidence" value="ECO:0007669"/>
    <property type="project" value="InterPro"/>
</dbReference>
<evidence type="ECO:0000256" key="1">
    <source>
        <dbReference type="ARBA" id="ARBA00004651"/>
    </source>
</evidence>
<feature type="transmembrane region" description="Helical" evidence="8">
    <location>
        <begin position="201"/>
        <end position="218"/>
    </location>
</feature>
<keyword evidence="5 8" id="KW-1133">Transmembrane helix</keyword>
<feature type="transmembrane region" description="Helical" evidence="8">
    <location>
        <begin position="173"/>
        <end position="189"/>
    </location>
</feature>
<organism evidence="12 13">
    <name type="scientific">Coemansia javaensis</name>
    <dbReference type="NCBI Taxonomy" id="2761396"/>
    <lineage>
        <taxon>Eukaryota</taxon>
        <taxon>Fungi</taxon>
        <taxon>Fungi incertae sedis</taxon>
        <taxon>Zoopagomycota</taxon>
        <taxon>Kickxellomycotina</taxon>
        <taxon>Kickxellomycetes</taxon>
        <taxon>Kickxellales</taxon>
        <taxon>Kickxellaceae</taxon>
        <taxon>Coemansia</taxon>
    </lineage>
</organism>
<dbReference type="InterPro" id="IPR011642">
    <property type="entry name" value="Gate_dom"/>
</dbReference>
<evidence type="ECO:0000313" key="12">
    <source>
        <dbReference type="EMBL" id="KAJ2783937.1"/>
    </source>
</evidence>
<keyword evidence="13" id="KW-1185">Reference proteome</keyword>
<feature type="transmembrane region" description="Helical" evidence="8">
    <location>
        <begin position="290"/>
        <end position="312"/>
    </location>
</feature>
<dbReference type="PANTHER" id="PTHR10590">
    <property type="entry name" value="SODIUM/NUCLEOSIDE COTRANSPORTER"/>
    <property type="match status" value="1"/>
</dbReference>
<evidence type="ECO:0000256" key="4">
    <source>
        <dbReference type="ARBA" id="ARBA00022692"/>
    </source>
</evidence>
<comment type="subcellular location">
    <subcellularLocation>
        <location evidence="1">Cell membrane</location>
        <topology evidence="1">Multi-pass membrane protein</topology>
    </subcellularLocation>
</comment>
<feature type="domain" description="Concentrative nucleoside transporter N-terminal" evidence="9">
    <location>
        <begin position="177"/>
        <end position="249"/>
    </location>
</feature>
<evidence type="ECO:0000256" key="7">
    <source>
        <dbReference type="SAM" id="MobiDB-lite"/>
    </source>
</evidence>
<feature type="compositionally biased region" description="Basic and acidic residues" evidence="7">
    <location>
        <begin position="1"/>
        <end position="11"/>
    </location>
</feature>
<feature type="transmembrane region" description="Helical" evidence="8">
    <location>
        <begin position="568"/>
        <end position="590"/>
    </location>
</feature>
<comment type="similarity">
    <text evidence="2">Belongs to the concentrative nucleoside transporter (CNT) (TC 2.A.41) family.</text>
</comment>
<dbReference type="Pfam" id="PF07662">
    <property type="entry name" value="Nucleos_tra2_C"/>
    <property type="match status" value="1"/>
</dbReference>
<dbReference type="InterPro" id="IPR002668">
    <property type="entry name" value="CNT_N_dom"/>
</dbReference>
<evidence type="ECO:0008006" key="14">
    <source>
        <dbReference type="Google" id="ProtNLM"/>
    </source>
</evidence>
<feature type="region of interest" description="Disordered" evidence="7">
    <location>
        <begin position="1"/>
        <end position="47"/>
    </location>
</feature>
<keyword evidence="3" id="KW-1003">Cell membrane</keyword>
<dbReference type="PANTHER" id="PTHR10590:SF4">
    <property type="entry name" value="SOLUTE CARRIER FAMILY 28 MEMBER 3"/>
    <property type="match status" value="1"/>
</dbReference>
<feature type="transmembrane region" description="Helical" evidence="8">
    <location>
        <begin position="140"/>
        <end position="161"/>
    </location>
</feature>
<accession>A0A9W8HKP5</accession>
<evidence type="ECO:0000259" key="11">
    <source>
        <dbReference type="Pfam" id="PF07670"/>
    </source>
</evidence>
<evidence type="ECO:0000256" key="5">
    <source>
        <dbReference type="ARBA" id="ARBA00022989"/>
    </source>
</evidence>
<feature type="transmembrane region" description="Helical" evidence="8">
    <location>
        <begin position="433"/>
        <end position="451"/>
    </location>
</feature>
<dbReference type="Pfam" id="PF07670">
    <property type="entry name" value="Gate"/>
    <property type="match status" value="1"/>
</dbReference>
<evidence type="ECO:0000256" key="6">
    <source>
        <dbReference type="ARBA" id="ARBA00023136"/>
    </source>
</evidence>
<dbReference type="GO" id="GO:0005886">
    <property type="term" value="C:plasma membrane"/>
    <property type="evidence" value="ECO:0007669"/>
    <property type="project" value="UniProtKB-SubCell"/>
</dbReference>
<keyword evidence="4 8" id="KW-0812">Transmembrane</keyword>
<evidence type="ECO:0000313" key="13">
    <source>
        <dbReference type="Proteomes" id="UP001140217"/>
    </source>
</evidence>
<dbReference type="GO" id="GO:0015293">
    <property type="term" value="F:symporter activity"/>
    <property type="evidence" value="ECO:0007669"/>
    <property type="project" value="TreeGrafter"/>
</dbReference>
<feature type="transmembrane region" description="Helical" evidence="8">
    <location>
        <begin position="66"/>
        <end position="86"/>
    </location>
</feature>
<evidence type="ECO:0000256" key="8">
    <source>
        <dbReference type="SAM" id="Phobius"/>
    </source>
</evidence>
<proteinExistence type="inferred from homology"/>
<dbReference type="Pfam" id="PF01773">
    <property type="entry name" value="Nucleos_tra2_N"/>
    <property type="match status" value="1"/>
</dbReference>